<dbReference type="InterPro" id="IPR007751">
    <property type="entry name" value="DUF676_lipase-like"/>
</dbReference>
<sequence>MRETKNGKAGRTSKIQNANVPSTPDAPISIISTAAHPAIADVTTNGSANDPAVTDPAPSVPSVAGHTDEAHPAAHRITATASTNDTKTAVRAASDPNVSSKHQEKPRLGLHLLHDPMGQPKVDIVAIHGLGGDAYRTWECDGNLWLRDFLPRTIPSVRVFSFAYPADIWTKRKAEVEDFAQSLLNNLEMKRSTDKDRPIIFVCHSLGGIVCKQALVTAHNSTQYQHLLAATHTIMFLGTPHRGAKVADTGFMFSKVVDNVLMRYATFGQLAQINAKLLETLGYDSDNLLKLADHFTSRLENIRVKTCVEMDPDKRTGGLIVEQASARIGIPGEEILLIWKTHQNMCKYADADDNDYLLVSDCLRKAVEAAHSSRPSKTSKDLEERDKACLRHLSQFHHPDTRSKLLEDRVDGTCVWLLEHAQYHSWNCKMSSALLWITGNASYGKTVLSAYVSRHLEKSQNGRTPHLVCHYFFDAKTGKATNPNEFTQAIIFQIVEKQLELLEHATKVHEKTHDMNSSSTILWEVLDAIVADKNCPPVLIVIDALDECEPSLVTTLLNEVKKLVSKTKSQESSCVKFILTLRPQPNLCDLLEEYAENRIDLGAEKEIREQEVGSVIRQRVTLLAERRSYSPRTKDFVLEALQERAENTFIWVRFVILALEKDKLRTDASIRKIIQTFPSDLEEIYTQFLHQIEPEYQDFASKALCILLGSQRSLDLEGFAYAMAIRDDHKYFAEVTENLSSAIGSTLRDVLGPLVEVSECEVSLAHLTMKEFLLIQTTSTDCPLPVCFRFSQAKIHGELASICLTHQLLQDNPSERAKSSQFMEYVFTYWICHYVSCQLQDEAPEHLQVRFWEYFSTLDEKQRAKLLVTEAAAGMAQEANFLLERGIHPDADYGGTTAFRTAISHSRPEVIELLLNDSRTTIGVLAHDRTPQGIICNCKISALTIALRNKRLNLAKRILDDPRFDFKLVGTHDIVEAMRSHCGTLVDRLFAMDHVKIGIYSLTTACQLGDIGLVQRILEYPRFDWDHNLSREMSPVYVALQAGHVEIAKMLLSTQEFNVNAVLPNSAPVLSLCAKSRDLDSLKFLLKWPGIEVNKIDQYYLHTPLIWAVWGRHLGIVREFVGRKDVDLNCKGTYGQTALSFAAEAGDVEIVKELLGSGGVDASIQDNMGRNAISWARKPMGLTHKTHLDEIVSLLLEHGCPDLGPESDLESEETSEEDESEETSETSRKKRAKKTIHREVDVLGLYE</sequence>
<evidence type="ECO:0000256" key="4">
    <source>
        <dbReference type="SAM" id="MobiDB-lite"/>
    </source>
</evidence>
<evidence type="ECO:0000256" key="1">
    <source>
        <dbReference type="ARBA" id="ARBA00007920"/>
    </source>
</evidence>
<evidence type="ECO:0000259" key="6">
    <source>
        <dbReference type="Pfam" id="PF24883"/>
    </source>
</evidence>
<dbReference type="Proteomes" id="UP000800035">
    <property type="component" value="Unassembled WGS sequence"/>
</dbReference>
<feature type="repeat" description="ANK" evidence="3">
    <location>
        <begin position="1134"/>
        <end position="1167"/>
    </location>
</feature>
<evidence type="ECO:0000313" key="8">
    <source>
        <dbReference type="Proteomes" id="UP000800035"/>
    </source>
</evidence>
<keyword evidence="3" id="KW-0040">ANK repeat</keyword>
<evidence type="ECO:0000256" key="2">
    <source>
        <dbReference type="ARBA" id="ARBA00022737"/>
    </source>
</evidence>
<comment type="similarity">
    <text evidence="1">Belongs to the putative lipase ROG1 family.</text>
</comment>
<dbReference type="Pfam" id="PF12796">
    <property type="entry name" value="Ank_2"/>
    <property type="match status" value="2"/>
</dbReference>
<dbReference type="InterPro" id="IPR056884">
    <property type="entry name" value="NPHP3-like_N"/>
</dbReference>
<feature type="region of interest" description="Disordered" evidence="4">
    <location>
        <begin position="1"/>
        <end position="28"/>
    </location>
</feature>
<dbReference type="EMBL" id="ML977020">
    <property type="protein sequence ID" value="KAF1951105.1"/>
    <property type="molecule type" value="Genomic_DNA"/>
</dbReference>
<dbReference type="InterPro" id="IPR036770">
    <property type="entry name" value="Ankyrin_rpt-contain_sf"/>
</dbReference>
<evidence type="ECO:0000256" key="3">
    <source>
        <dbReference type="PROSITE-ProRule" id="PRU00023"/>
    </source>
</evidence>
<feature type="domain" description="Nephrocystin 3-like N-terminal" evidence="6">
    <location>
        <begin position="412"/>
        <end position="580"/>
    </location>
</feature>
<protein>
    <submittedName>
        <fullName evidence="7">Uncharacterized protein</fullName>
    </submittedName>
</protein>
<dbReference type="PANTHER" id="PTHR10039">
    <property type="entry name" value="AMELOGENIN"/>
    <property type="match status" value="1"/>
</dbReference>
<dbReference type="AlphaFoldDB" id="A0A6A5TE77"/>
<dbReference type="SUPFAM" id="SSF53474">
    <property type="entry name" value="alpha/beta-Hydrolases"/>
    <property type="match status" value="1"/>
</dbReference>
<feature type="compositionally biased region" description="Acidic residues" evidence="4">
    <location>
        <begin position="1205"/>
        <end position="1224"/>
    </location>
</feature>
<dbReference type="Pfam" id="PF24883">
    <property type="entry name" value="NPHP3_N"/>
    <property type="match status" value="1"/>
</dbReference>
<proteinExistence type="inferred from homology"/>
<keyword evidence="8" id="KW-1185">Reference proteome</keyword>
<keyword evidence="2" id="KW-0677">Repeat</keyword>
<accession>A0A6A5TE77</accession>
<evidence type="ECO:0000313" key="7">
    <source>
        <dbReference type="EMBL" id="KAF1951105.1"/>
    </source>
</evidence>
<dbReference type="Gene3D" id="3.40.50.1820">
    <property type="entry name" value="alpha/beta hydrolase"/>
    <property type="match status" value="1"/>
</dbReference>
<dbReference type="InterPro" id="IPR027417">
    <property type="entry name" value="P-loop_NTPase"/>
</dbReference>
<dbReference type="Gene3D" id="3.40.50.300">
    <property type="entry name" value="P-loop containing nucleotide triphosphate hydrolases"/>
    <property type="match status" value="1"/>
</dbReference>
<organism evidence="7 8">
    <name type="scientific">Byssothecium circinans</name>
    <dbReference type="NCBI Taxonomy" id="147558"/>
    <lineage>
        <taxon>Eukaryota</taxon>
        <taxon>Fungi</taxon>
        <taxon>Dikarya</taxon>
        <taxon>Ascomycota</taxon>
        <taxon>Pezizomycotina</taxon>
        <taxon>Dothideomycetes</taxon>
        <taxon>Pleosporomycetidae</taxon>
        <taxon>Pleosporales</taxon>
        <taxon>Massarineae</taxon>
        <taxon>Massarinaceae</taxon>
        <taxon>Byssothecium</taxon>
    </lineage>
</organism>
<dbReference type="InterPro" id="IPR029058">
    <property type="entry name" value="AB_hydrolase_fold"/>
</dbReference>
<dbReference type="OrthoDB" id="3687132at2759"/>
<feature type="region of interest" description="Disordered" evidence="4">
    <location>
        <begin position="1203"/>
        <end position="1235"/>
    </location>
</feature>
<feature type="domain" description="DUF676" evidence="5">
    <location>
        <begin position="125"/>
        <end position="251"/>
    </location>
</feature>
<feature type="compositionally biased region" description="Polar residues" evidence="4">
    <location>
        <begin position="13"/>
        <end position="22"/>
    </location>
</feature>
<dbReference type="Pfam" id="PF05057">
    <property type="entry name" value="DUF676"/>
    <property type="match status" value="1"/>
</dbReference>
<name>A0A6A5TE77_9PLEO</name>
<dbReference type="PROSITE" id="PS50297">
    <property type="entry name" value="ANK_REP_REGION"/>
    <property type="match status" value="1"/>
</dbReference>
<dbReference type="SMART" id="SM00248">
    <property type="entry name" value="ANK"/>
    <property type="match status" value="6"/>
</dbReference>
<gene>
    <name evidence="7" type="ORF">CC80DRAFT_217609</name>
</gene>
<reference evidence="7" key="1">
    <citation type="journal article" date="2020" name="Stud. Mycol.">
        <title>101 Dothideomycetes genomes: a test case for predicting lifestyles and emergence of pathogens.</title>
        <authorList>
            <person name="Haridas S."/>
            <person name="Albert R."/>
            <person name="Binder M."/>
            <person name="Bloem J."/>
            <person name="Labutti K."/>
            <person name="Salamov A."/>
            <person name="Andreopoulos B."/>
            <person name="Baker S."/>
            <person name="Barry K."/>
            <person name="Bills G."/>
            <person name="Bluhm B."/>
            <person name="Cannon C."/>
            <person name="Castanera R."/>
            <person name="Culley D."/>
            <person name="Daum C."/>
            <person name="Ezra D."/>
            <person name="Gonzalez J."/>
            <person name="Henrissat B."/>
            <person name="Kuo A."/>
            <person name="Liang C."/>
            <person name="Lipzen A."/>
            <person name="Lutzoni F."/>
            <person name="Magnuson J."/>
            <person name="Mondo S."/>
            <person name="Nolan M."/>
            <person name="Ohm R."/>
            <person name="Pangilinan J."/>
            <person name="Park H.-J."/>
            <person name="Ramirez L."/>
            <person name="Alfaro M."/>
            <person name="Sun H."/>
            <person name="Tritt A."/>
            <person name="Yoshinaga Y."/>
            <person name="Zwiers L.-H."/>
            <person name="Turgeon B."/>
            <person name="Goodwin S."/>
            <person name="Spatafora J."/>
            <person name="Crous P."/>
            <person name="Grigoriev I."/>
        </authorList>
    </citation>
    <scope>NUCLEOTIDE SEQUENCE</scope>
    <source>
        <strain evidence="7">CBS 675.92</strain>
    </source>
</reference>
<feature type="region of interest" description="Disordered" evidence="4">
    <location>
        <begin position="42"/>
        <end position="103"/>
    </location>
</feature>
<dbReference type="SUPFAM" id="SSF48403">
    <property type="entry name" value="Ankyrin repeat"/>
    <property type="match status" value="1"/>
</dbReference>
<dbReference type="InterPro" id="IPR002110">
    <property type="entry name" value="Ankyrin_rpt"/>
</dbReference>
<dbReference type="PROSITE" id="PS50088">
    <property type="entry name" value="ANK_REPEAT"/>
    <property type="match status" value="1"/>
</dbReference>
<evidence type="ECO:0000259" key="5">
    <source>
        <dbReference type="Pfam" id="PF05057"/>
    </source>
</evidence>
<dbReference type="PANTHER" id="PTHR10039:SF14">
    <property type="entry name" value="NACHT DOMAIN-CONTAINING PROTEIN"/>
    <property type="match status" value="1"/>
</dbReference>
<dbReference type="Gene3D" id="1.25.40.20">
    <property type="entry name" value="Ankyrin repeat-containing domain"/>
    <property type="match status" value="1"/>
</dbReference>